<evidence type="ECO:0000313" key="2">
    <source>
        <dbReference type="Proteomes" id="UP001206788"/>
    </source>
</evidence>
<dbReference type="Pfam" id="PF10677">
    <property type="entry name" value="DUF2490"/>
    <property type="match status" value="1"/>
</dbReference>
<keyword evidence="2" id="KW-1185">Reference proteome</keyword>
<dbReference type="RefSeq" id="WP_259413120.1">
    <property type="nucleotide sequence ID" value="NZ_JANWGH010000001.1"/>
</dbReference>
<proteinExistence type="predicted"/>
<accession>A0ABT2G2G9</accession>
<protein>
    <submittedName>
        <fullName evidence="1">DUF2490 domain-containing protein</fullName>
    </submittedName>
</protein>
<dbReference type="InterPro" id="IPR019619">
    <property type="entry name" value="DUF2490"/>
</dbReference>
<reference evidence="1 2" key="1">
    <citation type="submission" date="2022-08" db="EMBL/GenBank/DDBJ databases">
        <title>Algoriphagus sp. CAU 1643 isolated from mud.</title>
        <authorList>
            <person name="Kim W."/>
        </authorList>
    </citation>
    <scope>NUCLEOTIDE SEQUENCE [LARGE SCALE GENOMIC DNA]</scope>
    <source>
        <strain evidence="1 2">CAU 1643</strain>
    </source>
</reference>
<name>A0ABT2G2G9_9BACT</name>
<comment type="caution">
    <text evidence="1">The sequence shown here is derived from an EMBL/GenBank/DDBJ whole genome shotgun (WGS) entry which is preliminary data.</text>
</comment>
<evidence type="ECO:0000313" key="1">
    <source>
        <dbReference type="EMBL" id="MCS5489454.1"/>
    </source>
</evidence>
<gene>
    <name evidence="1" type="ORF">NY014_03385</name>
</gene>
<sequence length="224" mass="26376">MLGFFESIELKARVIDQQFWFNYALKFPLSEKVSLGGDAGVRGLFTNPDWKQTLIRPTATFKVNNQVSLSGAVAWFGTSFENSNVLNEFRLHQGITLKTPTAGPIDFFYRFRVEERFFYFQENNTFNVRVRGLIGVNTKDITWLGEKRPIFFQSLFEGFQTIDKQVERELFVNQTRLHFALGHKISKQFRYEFHFISQRSRVFNEDGIRPAQNVLRVRLFHRLN</sequence>
<organism evidence="1 2">
    <name type="scientific">Algoriphagus limi</name>
    <dbReference type="NCBI Taxonomy" id="2975273"/>
    <lineage>
        <taxon>Bacteria</taxon>
        <taxon>Pseudomonadati</taxon>
        <taxon>Bacteroidota</taxon>
        <taxon>Cytophagia</taxon>
        <taxon>Cytophagales</taxon>
        <taxon>Cyclobacteriaceae</taxon>
        <taxon>Algoriphagus</taxon>
    </lineage>
</organism>
<dbReference type="Proteomes" id="UP001206788">
    <property type="component" value="Unassembled WGS sequence"/>
</dbReference>
<dbReference type="EMBL" id="JANWGH010000001">
    <property type="protein sequence ID" value="MCS5489454.1"/>
    <property type="molecule type" value="Genomic_DNA"/>
</dbReference>